<reference evidence="2 3" key="1">
    <citation type="journal article" date="2016" name="Nat. Commun.">
        <title>Thousands of microbial genomes shed light on interconnected biogeochemical processes in an aquifer system.</title>
        <authorList>
            <person name="Anantharaman K."/>
            <person name="Brown C.T."/>
            <person name="Hug L.A."/>
            <person name="Sharon I."/>
            <person name="Castelle C.J."/>
            <person name="Probst A.J."/>
            <person name="Thomas B.C."/>
            <person name="Singh A."/>
            <person name="Wilkins M.J."/>
            <person name="Karaoz U."/>
            <person name="Brodie E.L."/>
            <person name="Williams K.H."/>
            <person name="Hubbard S.S."/>
            <person name="Banfield J.F."/>
        </authorList>
    </citation>
    <scope>NUCLEOTIDE SEQUENCE [LARGE SCALE GENOMIC DNA]</scope>
</reference>
<evidence type="ECO:0000313" key="2">
    <source>
        <dbReference type="EMBL" id="OGM34078.1"/>
    </source>
</evidence>
<dbReference type="EMBL" id="MGGR01000010">
    <property type="protein sequence ID" value="OGM34078.1"/>
    <property type="molecule type" value="Genomic_DNA"/>
</dbReference>
<sequence>MVGLSAIVGGLGLIATFRLGIPIDWLPQSPFPTYLEPGIILVSVIGSTHFIASILLSKKDANAIQWTAIAGCTLLIWIFAEMHIVRQISWLQTIYFMFGLTSVSLSVVLLSIIIKLEKHRS</sequence>
<feature type="transmembrane region" description="Helical" evidence="1">
    <location>
        <begin position="92"/>
        <end position="114"/>
    </location>
</feature>
<organism evidence="2 3">
    <name type="scientific">Candidatus Woesebacteria bacterium RIFCSPHIGHO2_02_FULL_39_13</name>
    <dbReference type="NCBI Taxonomy" id="1802505"/>
    <lineage>
        <taxon>Bacteria</taxon>
        <taxon>Candidatus Woeseibacteriota</taxon>
    </lineage>
</organism>
<keyword evidence="1" id="KW-0472">Membrane</keyword>
<comment type="caution">
    <text evidence="2">The sequence shown here is derived from an EMBL/GenBank/DDBJ whole genome shotgun (WGS) entry which is preliminary data.</text>
</comment>
<dbReference type="Proteomes" id="UP000177169">
    <property type="component" value="Unassembled WGS sequence"/>
</dbReference>
<proteinExistence type="predicted"/>
<keyword evidence="1" id="KW-0812">Transmembrane</keyword>
<evidence type="ECO:0000256" key="1">
    <source>
        <dbReference type="SAM" id="Phobius"/>
    </source>
</evidence>
<name>A0A1F7Z587_9BACT</name>
<dbReference type="STRING" id="1802505.A3D01_03525"/>
<feature type="transmembrane region" description="Helical" evidence="1">
    <location>
        <begin position="39"/>
        <end position="56"/>
    </location>
</feature>
<feature type="transmembrane region" description="Helical" evidence="1">
    <location>
        <begin position="63"/>
        <end position="80"/>
    </location>
</feature>
<keyword evidence="1" id="KW-1133">Transmembrane helix</keyword>
<evidence type="ECO:0000313" key="3">
    <source>
        <dbReference type="Proteomes" id="UP000177169"/>
    </source>
</evidence>
<accession>A0A1F7Z587</accession>
<dbReference type="AlphaFoldDB" id="A0A1F7Z587"/>
<gene>
    <name evidence="2" type="ORF">A3D01_03525</name>
</gene>
<protein>
    <submittedName>
        <fullName evidence="2">Uncharacterized protein</fullName>
    </submittedName>
</protein>